<comment type="caution">
    <text evidence="1">The sequence shown here is derived from an EMBL/GenBank/DDBJ whole genome shotgun (WGS) entry which is preliminary data.</text>
</comment>
<reference evidence="1" key="1">
    <citation type="submission" date="2023-03" db="EMBL/GenBank/DDBJ databases">
        <title>Massive genome expansion in bonnet fungi (Mycena s.s.) driven by repeated elements and novel gene families across ecological guilds.</title>
        <authorList>
            <consortium name="Lawrence Berkeley National Laboratory"/>
            <person name="Harder C.B."/>
            <person name="Miyauchi S."/>
            <person name="Viragh M."/>
            <person name="Kuo A."/>
            <person name="Thoen E."/>
            <person name="Andreopoulos B."/>
            <person name="Lu D."/>
            <person name="Skrede I."/>
            <person name="Drula E."/>
            <person name="Henrissat B."/>
            <person name="Morin E."/>
            <person name="Kohler A."/>
            <person name="Barry K."/>
            <person name="LaButti K."/>
            <person name="Morin E."/>
            <person name="Salamov A."/>
            <person name="Lipzen A."/>
            <person name="Mereny Z."/>
            <person name="Hegedus B."/>
            <person name="Baldrian P."/>
            <person name="Stursova M."/>
            <person name="Weitz H."/>
            <person name="Taylor A."/>
            <person name="Grigoriev I.V."/>
            <person name="Nagy L.G."/>
            <person name="Martin F."/>
            <person name="Kauserud H."/>
        </authorList>
    </citation>
    <scope>NUCLEOTIDE SEQUENCE</scope>
    <source>
        <strain evidence="1">CBHHK173m</strain>
    </source>
</reference>
<dbReference type="EMBL" id="JARJCN010000011">
    <property type="protein sequence ID" value="KAJ7096753.1"/>
    <property type="molecule type" value="Genomic_DNA"/>
</dbReference>
<dbReference type="AlphaFoldDB" id="A0AAD6UB28"/>
<sequence length="220" mass="24696">MRLQASRPASTPFPFRPSLRRPYYVQTARPATLGARIWFRPDGTPRSKLRGLILTSVLSGLAYATWLTLSVVEALDYEHYLLSTLVYIQRVDYDYATVSFADFDAALTFFEELCGYFGQGDIPPEMVESFFRDLAATNERDIVHNIVRDAAGAVHDVLAQSKHADPTETAVQVIVLVDDAMLALIQLVEDANSDETDKMLRVQRLRAQMKDASKSYEVLG</sequence>
<name>A0AAD6UB28_9AGAR</name>
<keyword evidence="2" id="KW-1185">Reference proteome</keyword>
<protein>
    <submittedName>
        <fullName evidence="1">Uncharacterized protein</fullName>
    </submittedName>
</protein>
<accession>A0AAD6UB28</accession>
<organism evidence="1 2">
    <name type="scientific">Mycena belliarum</name>
    <dbReference type="NCBI Taxonomy" id="1033014"/>
    <lineage>
        <taxon>Eukaryota</taxon>
        <taxon>Fungi</taxon>
        <taxon>Dikarya</taxon>
        <taxon>Basidiomycota</taxon>
        <taxon>Agaricomycotina</taxon>
        <taxon>Agaricomycetes</taxon>
        <taxon>Agaricomycetidae</taxon>
        <taxon>Agaricales</taxon>
        <taxon>Marasmiineae</taxon>
        <taxon>Mycenaceae</taxon>
        <taxon>Mycena</taxon>
    </lineage>
</organism>
<evidence type="ECO:0000313" key="2">
    <source>
        <dbReference type="Proteomes" id="UP001222325"/>
    </source>
</evidence>
<proteinExistence type="predicted"/>
<evidence type="ECO:0000313" key="1">
    <source>
        <dbReference type="EMBL" id="KAJ7096753.1"/>
    </source>
</evidence>
<gene>
    <name evidence="1" type="ORF">B0H15DRAFT_773949</name>
</gene>
<dbReference type="Proteomes" id="UP001222325">
    <property type="component" value="Unassembled WGS sequence"/>
</dbReference>